<name>F4MPB5_MYCML</name>
<dbReference type="KEGG" id="mml:MLC_2190"/>
<keyword evidence="1" id="KW-1133">Transmembrane helix</keyword>
<reference evidence="4" key="3">
    <citation type="journal article" date="2011" name="BMC Genomics">
        <title>Mycoplasma mycoides, from mycoides Small Colony to capri. A microevolutionary perspective.</title>
        <authorList>
            <person name="Thiaucourt F."/>
            <person name="Manso-Silvan L."/>
            <person name="Salah W."/>
            <person name="Barbe V."/>
            <person name="Berger A."/>
            <person name="Jacob D."/>
            <person name="Breton M."/>
            <person name="Dupuy V."/>
            <person name="Lomenech A.M."/>
            <person name="Blanchard A."/>
            <person name="Sirand-Pugnet P."/>
        </authorList>
    </citation>
    <scope>NUCLEOTIDE SEQUENCE [LARGE SCALE GENOMIC DNA]</scope>
    <source>
        <strain evidence="4">95010</strain>
    </source>
</reference>
<feature type="transmembrane region" description="Helical" evidence="1">
    <location>
        <begin position="80"/>
        <end position="102"/>
    </location>
</feature>
<keyword evidence="1" id="KW-0812">Transmembrane</keyword>
<organism evidence="2 4">
    <name type="scientific">Mycoplasma mycoides subsp. capri LC str. 95010</name>
    <dbReference type="NCBI Taxonomy" id="862259"/>
    <lineage>
        <taxon>Bacteria</taxon>
        <taxon>Bacillati</taxon>
        <taxon>Mycoplasmatota</taxon>
        <taxon>Mollicutes</taxon>
        <taxon>Mycoplasmataceae</taxon>
        <taxon>Mycoplasma</taxon>
    </lineage>
</organism>
<reference evidence="4" key="2">
    <citation type="journal article" date="2011" name="BMC Genomics">
        <title>Mycoplasma mycoides, from "mycoides Small Colony" to "capri". A microevolutionary perspective.</title>
        <authorList>
            <person name="Thiaucourt F."/>
            <person name="Manso-Silvan L."/>
            <person name="Salah W."/>
            <person name="Barbe V."/>
            <person name="Berger A."/>
            <person name="Jacob D."/>
            <person name="Breton M."/>
            <person name="Dupuy V."/>
            <person name="Lomenech A.M."/>
            <person name="Blanchard A."/>
            <person name="Sirand-Pugnet P."/>
        </authorList>
    </citation>
    <scope>NUCLEOTIDE SEQUENCE [LARGE SCALE GENOMIC DNA]</scope>
    <source>
        <strain evidence="4">95010</strain>
    </source>
</reference>
<evidence type="ECO:0000313" key="2">
    <source>
        <dbReference type="EMBL" id="CBW53947.1"/>
    </source>
</evidence>
<protein>
    <recommendedName>
        <fullName evidence="5">Transmembrane protein</fullName>
    </recommendedName>
</protein>
<dbReference type="OrthoDB" id="399133at2"/>
<keyword evidence="1" id="KW-0472">Membrane</keyword>
<gene>
    <name evidence="2" type="ORF">MLC_2190</name>
    <name evidence="3" type="ORF">MLC_2980</name>
</gene>
<evidence type="ECO:0008006" key="5">
    <source>
        <dbReference type="Google" id="ProtNLM"/>
    </source>
</evidence>
<evidence type="ECO:0000313" key="3">
    <source>
        <dbReference type="EMBL" id="CBW54026.1"/>
    </source>
</evidence>
<accession>F4MPB5</accession>
<dbReference type="AlphaFoldDB" id="F4MPB5"/>
<sequence>MNWLLHLNSIIFAAGIDDNLVEKNLVQIADKVLKYINIVLGAFAGVLVILICTIAAYAWFKGAKSDNDQQRAAHFTKIKWLFGFFLFVIVMWAIAGLVIAILKNTWSQPIDPKAATVLIPSLLGAK</sequence>
<evidence type="ECO:0000256" key="1">
    <source>
        <dbReference type="SAM" id="Phobius"/>
    </source>
</evidence>
<evidence type="ECO:0000313" key="4">
    <source>
        <dbReference type="Proteomes" id="UP000010103"/>
    </source>
</evidence>
<dbReference type="RefSeq" id="WP_013729367.1">
    <property type="nucleotide sequence ID" value="NC_015431.1"/>
</dbReference>
<dbReference type="KEGG" id="mml:MLC_2980"/>
<dbReference type="EMBL" id="FQ377874">
    <property type="protein sequence ID" value="CBW53947.1"/>
    <property type="molecule type" value="Genomic_DNA"/>
</dbReference>
<feature type="transmembrane region" description="Helical" evidence="1">
    <location>
        <begin position="35"/>
        <end position="60"/>
    </location>
</feature>
<dbReference type="Proteomes" id="UP000010103">
    <property type="component" value="Chromosome"/>
</dbReference>
<dbReference type="EMBL" id="FQ377874">
    <property type="protein sequence ID" value="CBW54026.1"/>
    <property type="molecule type" value="Genomic_DNA"/>
</dbReference>
<dbReference type="NCBIfam" id="NF045849">
    <property type="entry name" value="ICE_MMCAP2_0565"/>
    <property type="match status" value="1"/>
</dbReference>
<reference evidence="2" key="1">
    <citation type="submission" date="2010-09" db="EMBL/GenBank/DDBJ databases">
        <authorList>
            <person name="Genoscope - CEA"/>
        </authorList>
    </citation>
    <scope>NUCLEOTIDE SEQUENCE</scope>
    <source>
        <strain evidence="2">95010</strain>
    </source>
</reference>
<proteinExistence type="predicted"/>
<dbReference type="HOGENOM" id="CLU_2193997_0_0_14"/>